<keyword evidence="1" id="KW-0472">Membrane</keyword>
<evidence type="ECO:0000313" key="2">
    <source>
        <dbReference type="EMBL" id="EEP28729.1"/>
    </source>
</evidence>
<comment type="caution">
    <text evidence="2">The sequence shown here is derived from an EMBL/GenBank/DDBJ whole genome shotgun (WGS) entry which is preliminary data.</text>
</comment>
<dbReference type="HOGENOM" id="CLU_2685831_0_0_9"/>
<reference evidence="2" key="1">
    <citation type="submission" date="2009-04" db="EMBL/GenBank/DDBJ databases">
        <authorList>
            <person name="Weinstock G."/>
            <person name="Sodergren E."/>
            <person name="Clifton S."/>
            <person name="Fulton L."/>
            <person name="Fulton B."/>
            <person name="Courtney L."/>
            <person name="Fronick C."/>
            <person name="Harrison M."/>
            <person name="Strong C."/>
            <person name="Farmer C."/>
            <person name="Delahaunty K."/>
            <person name="Markovic C."/>
            <person name="Hall O."/>
            <person name="Minx P."/>
            <person name="Tomlinson C."/>
            <person name="Mitreva M."/>
            <person name="Nelson J."/>
            <person name="Hou S."/>
            <person name="Wollam A."/>
            <person name="Pepin K.H."/>
            <person name="Johnson M."/>
            <person name="Bhonagiri V."/>
            <person name="Nash W.E."/>
            <person name="Warren W."/>
            <person name="Chinwalla A."/>
            <person name="Mardis E.R."/>
            <person name="Wilson R.K."/>
        </authorList>
    </citation>
    <scope>NUCLEOTIDE SEQUENCE [LARGE SCALE GENOMIC DNA]</scope>
    <source>
        <strain evidence="2">DSM 14600</strain>
    </source>
</reference>
<feature type="transmembrane region" description="Helical" evidence="1">
    <location>
        <begin position="20"/>
        <end position="43"/>
    </location>
</feature>
<organism evidence="2 3">
    <name type="scientific">Shuttleworthella satelles DSM 14600</name>
    <dbReference type="NCBI Taxonomy" id="626523"/>
    <lineage>
        <taxon>Bacteria</taxon>
        <taxon>Bacillati</taxon>
        <taxon>Bacillota</taxon>
        <taxon>Clostridia</taxon>
        <taxon>Lachnospirales</taxon>
        <taxon>Lachnospiraceae</taxon>
        <taxon>Shuttleworthella</taxon>
    </lineage>
</organism>
<gene>
    <name evidence="2" type="ORF">GCWU000342_00070</name>
</gene>
<dbReference type="AlphaFoldDB" id="C4G8A7"/>
<evidence type="ECO:0000256" key="1">
    <source>
        <dbReference type="SAM" id="Phobius"/>
    </source>
</evidence>
<keyword evidence="3" id="KW-1185">Reference proteome</keyword>
<sequence>MASKTSMDMPAVAPLATKMAIYGFSIVIPLLALIVMFVLLSRFDLEEKLPQMRQEIADRREKGCINSFEKTGFE</sequence>
<dbReference type="EMBL" id="ACIP02000001">
    <property type="protein sequence ID" value="EEP28729.1"/>
    <property type="molecule type" value="Genomic_DNA"/>
</dbReference>
<name>C4G8A7_9FIRM</name>
<proteinExistence type="predicted"/>
<accession>C4G8A7</accession>
<dbReference type="STRING" id="626523.GCWU000342_00070"/>
<keyword evidence="1" id="KW-0812">Transmembrane</keyword>
<evidence type="ECO:0000313" key="3">
    <source>
        <dbReference type="Proteomes" id="UP000003494"/>
    </source>
</evidence>
<dbReference type="Proteomes" id="UP000003494">
    <property type="component" value="Unassembled WGS sequence"/>
</dbReference>
<protein>
    <submittedName>
        <fullName evidence="2">Uncharacterized protein</fullName>
    </submittedName>
</protein>
<keyword evidence="1" id="KW-1133">Transmembrane helix</keyword>